<sequence length="87" mass="10315">MSDQINIKELSPNAFDVTIYSNTETSHQVTISDNFITEYQIKNLTKKEIIEQSFIFLLQRESNTSILRKFDIEVIANYFPEYKKLFK</sequence>
<evidence type="ECO:0000313" key="2">
    <source>
        <dbReference type="Proteomes" id="UP000066549"/>
    </source>
</evidence>
<protein>
    <submittedName>
        <fullName evidence="1">Uncharacterized protein</fullName>
    </submittedName>
</protein>
<proteinExistence type="predicted"/>
<keyword evidence="2" id="KW-1185">Reference proteome</keyword>
<evidence type="ECO:0000313" key="1">
    <source>
        <dbReference type="EMBL" id="AKO65775.1"/>
    </source>
</evidence>
<organism evidence="1 2">
    <name type="scientific">Methylophilales bacterium MBRS-H7</name>
    <dbReference type="NCBI Taxonomy" id="1623450"/>
    <lineage>
        <taxon>Bacteria</taxon>
        <taxon>Pseudomonadati</taxon>
        <taxon>Pseudomonadota</taxon>
        <taxon>Betaproteobacteria</taxon>
        <taxon>Nitrosomonadales</taxon>
        <taxon>OM43 clade</taxon>
    </lineage>
</organism>
<accession>A0A0H4J183</accession>
<dbReference type="AlphaFoldDB" id="A0A0H4J183"/>
<dbReference type="Proteomes" id="UP000066549">
    <property type="component" value="Chromosome"/>
</dbReference>
<gene>
    <name evidence="1" type="ORF">VI33_03385</name>
</gene>
<reference evidence="1 2" key="1">
    <citation type="submission" date="2015-03" db="EMBL/GenBank/DDBJ databases">
        <title>Comparative analysis of the OM43 clade including a novel species from Red Sea uncovers genomic and metabolic diversity among marine methylotrophs.</title>
        <authorList>
            <person name="Jimenez-Infante F."/>
            <person name="Ngugi D.K."/>
            <person name="Vinu M."/>
            <person name="Alam I."/>
            <person name="Kamau A."/>
            <person name="Blom J."/>
            <person name="Bajic V.B."/>
            <person name="Stingl U."/>
        </authorList>
    </citation>
    <scope>NUCLEOTIDE SEQUENCE [LARGE SCALE GENOMIC DNA]</scope>
    <source>
        <strain evidence="1 2">MBRSH7</strain>
    </source>
</reference>
<dbReference type="OrthoDB" id="9807072at2"/>
<name>A0A0H4J183_9PROT</name>
<dbReference type="EMBL" id="CP011002">
    <property type="protein sequence ID" value="AKO65775.1"/>
    <property type="molecule type" value="Genomic_DNA"/>
</dbReference>